<dbReference type="SUPFAM" id="SSF103365">
    <property type="entry name" value="Hypothetical protein PH1602"/>
    <property type="match status" value="1"/>
</dbReference>
<dbReference type="PANTHER" id="PTHR11118">
    <property type="entry name" value="RNA-SPLICING LIGASE RTCB HOMOLOG"/>
    <property type="match status" value="1"/>
</dbReference>
<comment type="caution">
    <text evidence="9">The sequence shown here is derived from an EMBL/GenBank/DDBJ whole genome shotgun (WGS) entry which is preliminary data.</text>
</comment>
<keyword evidence="7" id="KW-0464">Manganese</keyword>
<dbReference type="PANTHER" id="PTHR11118:SF1">
    <property type="entry name" value="RNA-SPLICING LIGASE RTCB HOMOLOG"/>
    <property type="match status" value="1"/>
</dbReference>
<dbReference type="GO" id="GO:0170057">
    <property type="term" value="F:RNA ligase (GTP) activity"/>
    <property type="evidence" value="ECO:0007669"/>
    <property type="project" value="UniProtKB-EC"/>
</dbReference>
<gene>
    <name evidence="9" type="ORF">GQ43DRAFT_450578</name>
</gene>
<keyword evidence="3" id="KW-0436">Ligase</keyword>
<accession>A0A9P4MQ63</accession>
<dbReference type="Proteomes" id="UP000799536">
    <property type="component" value="Unassembled WGS sequence"/>
</dbReference>
<reference evidence="9" key="1">
    <citation type="journal article" date="2020" name="Stud. Mycol.">
        <title>101 Dothideomycetes genomes: a test case for predicting lifestyles and emergence of pathogens.</title>
        <authorList>
            <person name="Haridas S."/>
            <person name="Albert R."/>
            <person name="Binder M."/>
            <person name="Bloem J."/>
            <person name="Labutti K."/>
            <person name="Salamov A."/>
            <person name="Andreopoulos B."/>
            <person name="Baker S."/>
            <person name="Barry K."/>
            <person name="Bills G."/>
            <person name="Bluhm B."/>
            <person name="Cannon C."/>
            <person name="Castanera R."/>
            <person name="Culley D."/>
            <person name="Daum C."/>
            <person name="Ezra D."/>
            <person name="Gonzalez J."/>
            <person name="Henrissat B."/>
            <person name="Kuo A."/>
            <person name="Liang C."/>
            <person name="Lipzen A."/>
            <person name="Lutzoni F."/>
            <person name="Magnuson J."/>
            <person name="Mondo S."/>
            <person name="Nolan M."/>
            <person name="Ohm R."/>
            <person name="Pangilinan J."/>
            <person name="Park H.-J."/>
            <person name="Ramirez L."/>
            <person name="Alfaro M."/>
            <person name="Sun H."/>
            <person name="Tritt A."/>
            <person name="Yoshinaga Y."/>
            <person name="Zwiers L.-H."/>
            <person name="Turgeon B."/>
            <person name="Goodwin S."/>
            <person name="Spatafora J."/>
            <person name="Crous P."/>
            <person name="Grigoriev I."/>
        </authorList>
    </citation>
    <scope>NUCLEOTIDE SEQUENCE</scope>
    <source>
        <strain evidence="9">ATCC 74209</strain>
    </source>
</reference>
<proteinExistence type="predicted"/>
<dbReference type="EC" id="6.5.1.8" evidence="2"/>
<keyword evidence="10" id="KW-1185">Reference proteome</keyword>
<evidence type="ECO:0000256" key="5">
    <source>
        <dbReference type="ARBA" id="ARBA00022741"/>
    </source>
</evidence>
<evidence type="ECO:0000256" key="1">
    <source>
        <dbReference type="ARBA" id="ARBA00001936"/>
    </source>
</evidence>
<evidence type="ECO:0000313" key="9">
    <source>
        <dbReference type="EMBL" id="KAF2199011.1"/>
    </source>
</evidence>
<dbReference type="GO" id="GO:0046872">
    <property type="term" value="F:metal ion binding"/>
    <property type="evidence" value="ECO:0007669"/>
    <property type="project" value="UniProtKB-KW"/>
</dbReference>
<evidence type="ECO:0000256" key="8">
    <source>
        <dbReference type="ARBA" id="ARBA00047746"/>
    </source>
</evidence>
<evidence type="ECO:0000256" key="3">
    <source>
        <dbReference type="ARBA" id="ARBA00022598"/>
    </source>
</evidence>
<sequence length="251" mass="27573">MVPPTISSSPTSIREFVSKAARDKLRIKRPKRIFVAGTGRELVREGDWREEVMEGVVLLVTLTGLTDAVDQPNVHPGPKFPNGAVFSSKGYREFWLDGGEGDSCSAGAEWDTVVEPCSIHPEDEDPALRQDEVLLLVHSGSRGYGGSILKKCTWDVYMSLESGSKKMREYLEERDRACEGAKANGDLIAVRFLACIELGEEGWALERNVWYSEAHGNIVEAPISPSPILPLPESRATPTLISKPSFSEQAS</sequence>
<evidence type="ECO:0000256" key="4">
    <source>
        <dbReference type="ARBA" id="ARBA00022723"/>
    </source>
</evidence>
<dbReference type="OrthoDB" id="10249697at2759"/>
<name>A0A9P4MQ63_9PLEO</name>
<evidence type="ECO:0000313" key="10">
    <source>
        <dbReference type="Proteomes" id="UP000799536"/>
    </source>
</evidence>
<dbReference type="GO" id="GO:0003972">
    <property type="term" value="F:RNA ligase (ATP) activity"/>
    <property type="evidence" value="ECO:0007669"/>
    <property type="project" value="TreeGrafter"/>
</dbReference>
<evidence type="ECO:0000256" key="2">
    <source>
        <dbReference type="ARBA" id="ARBA00012726"/>
    </source>
</evidence>
<organism evidence="9 10">
    <name type="scientific">Delitschia confertaspora ATCC 74209</name>
    <dbReference type="NCBI Taxonomy" id="1513339"/>
    <lineage>
        <taxon>Eukaryota</taxon>
        <taxon>Fungi</taxon>
        <taxon>Dikarya</taxon>
        <taxon>Ascomycota</taxon>
        <taxon>Pezizomycotina</taxon>
        <taxon>Dothideomycetes</taxon>
        <taxon>Pleosporomycetidae</taxon>
        <taxon>Pleosporales</taxon>
        <taxon>Delitschiaceae</taxon>
        <taxon>Delitschia</taxon>
    </lineage>
</organism>
<evidence type="ECO:0000256" key="7">
    <source>
        <dbReference type="ARBA" id="ARBA00023211"/>
    </source>
</evidence>
<dbReference type="GO" id="GO:0006396">
    <property type="term" value="P:RNA processing"/>
    <property type="evidence" value="ECO:0007669"/>
    <property type="project" value="InterPro"/>
</dbReference>
<evidence type="ECO:0000256" key="6">
    <source>
        <dbReference type="ARBA" id="ARBA00023134"/>
    </source>
</evidence>
<dbReference type="GO" id="GO:0005525">
    <property type="term" value="F:GTP binding"/>
    <property type="evidence" value="ECO:0007669"/>
    <property type="project" value="UniProtKB-KW"/>
</dbReference>
<keyword evidence="6" id="KW-0342">GTP-binding</keyword>
<dbReference type="EMBL" id="ML994102">
    <property type="protein sequence ID" value="KAF2199011.1"/>
    <property type="molecule type" value="Genomic_DNA"/>
</dbReference>
<protein>
    <recommendedName>
        <fullName evidence="2">3'-phosphate/5'-hydroxy nucleic acid ligase</fullName>
        <ecNumber evidence="2">6.5.1.8</ecNumber>
    </recommendedName>
</protein>
<keyword evidence="4" id="KW-0479">Metal-binding</keyword>
<comment type="catalytic activity">
    <reaction evidence="8">
        <text>a 3'-end 3'-phospho-ribonucleotide-RNA + a 5'-end dephospho-ribonucleoside-RNA + GTP = a ribonucleotidyl-ribonucleotide-RNA + GMP + diphosphate</text>
        <dbReference type="Rhea" id="RHEA:68076"/>
        <dbReference type="Rhea" id="RHEA-COMP:10463"/>
        <dbReference type="Rhea" id="RHEA-COMP:13936"/>
        <dbReference type="Rhea" id="RHEA-COMP:17355"/>
        <dbReference type="ChEBI" id="CHEBI:33019"/>
        <dbReference type="ChEBI" id="CHEBI:37565"/>
        <dbReference type="ChEBI" id="CHEBI:58115"/>
        <dbReference type="ChEBI" id="CHEBI:83062"/>
        <dbReference type="ChEBI" id="CHEBI:138284"/>
        <dbReference type="ChEBI" id="CHEBI:173118"/>
        <dbReference type="EC" id="6.5.1.8"/>
    </reaction>
</comment>
<dbReference type="Gene3D" id="3.90.1860.10">
    <property type="entry name" value="tRNA-splicing ligase RtcB"/>
    <property type="match status" value="1"/>
</dbReference>
<dbReference type="InterPro" id="IPR036025">
    <property type="entry name" value="RtcB-like_sf"/>
</dbReference>
<comment type="cofactor">
    <cofactor evidence="1">
        <name>Mn(2+)</name>
        <dbReference type="ChEBI" id="CHEBI:29035"/>
    </cofactor>
</comment>
<dbReference type="AlphaFoldDB" id="A0A9P4MQ63"/>
<dbReference type="InterPro" id="IPR001233">
    <property type="entry name" value="RtcB"/>
</dbReference>
<keyword evidence="5" id="KW-0547">Nucleotide-binding</keyword>